<accession>A0ABN3PF51</accession>
<dbReference type="Proteomes" id="UP001501509">
    <property type="component" value="Unassembled WGS sequence"/>
</dbReference>
<protein>
    <submittedName>
        <fullName evidence="1">Uncharacterized protein</fullName>
    </submittedName>
</protein>
<organism evidence="1 2">
    <name type="scientific">Actinomadura fulvescens</name>
    <dbReference type="NCBI Taxonomy" id="46160"/>
    <lineage>
        <taxon>Bacteria</taxon>
        <taxon>Bacillati</taxon>
        <taxon>Actinomycetota</taxon>
        <taxon>Actinomycetes</taxon>
        <taxon>Streptosporangiales</taxon>
        <taxon>Thermomonosporaceae</taxon>
        <taxon>Actinomadura</taxon>
    </lineage>
</organism>
<reference evidence="1 2" key="1">
    <citation type="journal article" date="2019" name="Int. J. Syst. Evol. Microbiol.">
        <title>The Global Catalogue of Microorganisms (GCM) 10K type strain sequencing project: providing services to taxonomists for standard genome sequencing and annotation.</title>
        <authorList>
            <consortium name="The Broad Institute Genomics Platform"/>
            <consortium name="The Broad Institute Genome Sequencing Center for Infectious Disease"/>
            <person name="Wu L."/>
            <person name="Ma J."/>
        </authorList>
    </citation>
    <scope>NUCLEOTIDE SEQUENCE [LARGE SCALE GENOMIC DNA]</scope>
    <source>
        <strain evidence="1 2">JCM 6833</strain>
    </source>
</reference>
<gene>
    <name evidence="1" type="ORF">GCM10010411_12500</name>
</gene>
<sequence>MINDQLTGVSAGFRPVPLTEHWNNRAITTIPDKAAGGFNVWRNSFPAEHLPEPGSRVVVDGVPFAFPEFTPAGDNVRCTGQFLPLPEGRYDWIRLLTAAERRVEDTVALHFGNGQVDFETIRVSDFWAAPAWFGERLAFRTPVMHYPHHVQRGVPATLWSQRVPVTRSAPLTGIRLPRNVALHVFALTLQDTPRELAGRPS</sequence>
<proteinExistence type="predicted"/>
<comment type="caution">
    <text evidence="1">The sequence shown here is derived from an EMBL/GenBank/DDBJ whole genome shotgun (WGS) entry which is preliminary data.</text>
</comment>
<evidence type="ECO:0000313" key="2">
    <source>
        <dbReference type="Proteomes" id="UP001501509"/>
    </source>
</evidence>
<keyword evidence="2" id="KW-1185">Reference proteome</keyword>
<evidence type="ECO:0000313" key="1">
    <source>
        <dbReference type="EMBL" id="GAA2581417.1"/>
    </source>
</evidence>
<dbReference type="EMBL" id="BAAATD010000001">
    <property type="protein sequence ID" value="GAA2581417.1"/>
    <property type="molecule type" value="Genomic_DNA"/>
</dbReference>
<name>A0ABN3PF51_9ACTN</name>